<evidence type="ECO:0000313" key="1">
    <source>
        <dbReference type="EMBL" id="GAA2426154.1"/>
    </source>
</evidence>
<evidence type="ECO:0008006" key="3">
    <source>
        <dbReference type="Google" id="ProtNLM"/>
    </source>
</evidence>
<comment type="caution">
    <text evidence="1">The sequence shown here is derived from an EMBL/GenBank/DDBJ whole genome shotgun (WGS) entry which is preliminary data.</text>
</comment>
<dbReference type="EMBL" id="BAAASZ010000005">
    <property type="protein sequence ID" value="GAA2426154.1"/>
    <property type="molecule type" value="Genomic_DNA"/>
</dbReference>
<evidence type="ECO:0000313" key="2">
    <source>
        <dbReference type="Proteomes" id="UP001501638"/>
    </source>
</evidence>
<name>A0ABN3JDV6_9ACTN</name>
<dbReference type="Proteomes" id="UP001501638">
    <property type="component" value="Unassembled WGS sequence"/>
</dbReference>
<accession>A0ABN3JDV6</accession>
<sequence length="110" mass="12207">MRAGAPCPETDGGVIPWPTMPDPVRKAWETAHKEVLGLDIVPDHHLRVDAAYLNDVSSWWPVRCSRPGSMRWCSCAVNILAVTVPPSVSGRVAENRRRDRAQTEVLVQPL</sequence>
<protein>
    <recommendedName>
        <fullName evidence="3">Transposase</fullName>
    </recommendedName>
</protein>
<gene>
    <name evidence="1" type="ORF">GCM10010405_05830</name>
</gene>
<proteinExistence type="predicted"/>
<reference evidence="1 2" key="1">
    <citation type="journal article" date="2019" name="Int. J. Syst. Evol. Microbiol.">
        <title>The Global Catalogue of Microorganisms (GCM) 10K type strain sequencing project: providing services to taxonomists for standard genome sequencing and annotation.</title>
        <authorList>
            <consortium name="The Broad Institute Genomics Platform"/>
            <consortium name="The Broad Institute Genome Sequencing Center for Infectious Disease"/>
            <person name="Wu L."/>
            <person name="Ma J."/>
        </authorList>
    </citation>
    <scope>NUCLEOTIDE SEQUENCE [LARGE SCALE GENOMIC DNA]</scope>
    <source>
        <strain evidence="1 2">JCM 6305</strain>
    </source>
</reference>
<organism evidence="1 2">
    <name type="scientific">Streptomyces macrosporus</name>
    <dbReference type="NCBI Taxonomy" id="44032"/>
    <lineage>
        <taxon>Bacteria</taxon>
        <taxon>Bacillati</taxon>
        <taxon>Actinomycetota</taxon>
        <taxon>Actinomycetes</taxon>
        <taxon>Kitasatosporales</taxon>
        <taxon>Streptomycetaceae</taxon>
        <taxon>Streptomyces</taxon>
    </lineage>
</organism>
<keyword evidence="2" id="KW-1185">Reference proteome</keyword>